<evidence type="ECO:0000256" key="2">
    <source>
        <dbReference type="ARBA" id="ARBA00011233"/>
    </source>
</evidence>
<dbReference type="Pfam" id="PF13609">
    <property type="entry name" value="Porin_4"/>
    <property type="match status" value="1"/>
</dbReference>
<dbReference type="InterPro" id="IPR050298">
    <property type="entry name" value="Gram-neg_bact_OMP"/>
</dbReference>
<keyword evidence="10" id="KW-0998">Cell outer membrane</keyword>
<evidence type="ECO:0000256" key="5">
    <source>
        <dbReference type="ARBA" id="ARBA00022692"/>
    </source>
</evidence>
<organism evidence="12 13">
    <name type="scientific">Caballeronia udeis</name>
    <dbReference type="NCBI Taxonomy" id="1232866"/>
    <lineage>
        <taxon>Bacteria</taxon>
        <taxon>Pseudomonadati</taxon>
        <taxon>Pseudomonadota</taxon>
        <taxon>Betaproteobacteria</taxon>
        <taxon>Burkholderiales</taxon>
        <taxon>Burkholderiaceae</taxon>
        <taxon>Caballeronia</taxon>
    </lineage>
</organism>
<dbReference type="Gene3D" id="2.40.160.10">
    <property type="entry name" value="Porin"/>
    <property type="match status" value="1"/>
</dbReference>
<evidence type="ECO:0000256" key="9">
    <source>
        <dbReference type="ARBA" id="ARBA00023136"/>
    </source>
</evidence>
<evidence type="ECO:0000313" key="12">
    <source>
        <dbReference type="EMBL" id="MFK4440068.1"/>
    </source>
</evidence>
<evidence type="ECO:0000256" key="4">
    <source>
        <dbReference type="ARBA" id="ARBA00022452"/>
    </source>
</evidence>
<sequence length="277" mass="29988">MNKSGQRRTHGKPGKWWKVSCALLPAAFACETGEAQSSVTLYGIADTSVCYLSKADTAGNGRFLMGPGGLSESRWGIKGVEDLGGGWSTTFRLENRFLLNNGQGDPSMPFFNEAQIGLQSATYGHLVLGRQYNVMIEGVVMGGYSSNPWIPSDFNFQPEVTMTGGIRSSNQVQYHGKYKDFRISTAYSFSGNAGRMAYGSQYGVAAAYAPANGPFTLGGAFKETKDSINGSNGKAWTFGGSYTWDKTRFALVISSIRTIGDTPLSPMDRPPRRDSPR</sequence>
<proteinExistence type="predicted"/>
<evidence type="ECO:0000256" key="1">
    <source>
        <dbReference type="ARBA" id="ARBA00004571"/>
    </source>
</evidence>
<comment type="subunit">
    <text evidence="2">Homotrimer.</text>
</comment>
<keyword evidence="3" id="KW-0813">Transport</keyword>
<dbReference type="CDD" id="cd00342">
    <property type="entry name" value="gram_neg_porins"/>
    <property type="match status" value="1"/>
</dbReference>
<keyword evidence="9" id="KW-0472">Membrane</keyword>
<keyword evidence="8" id="KW-0626">Porin</keyword>
<dbReference type="SUPFAM" id="SSF56935">
    <property type="entry name" value="Porins"/>
    <property type="match status" value="1"/>
</dbReference>
<dbReference type="Proteomes" id="UP001620514">
    <property type="component" value="Unassembled WGS sequence"/>
</dbReference>
<gene>
    <name evidence="12" type="ORF">ABH943_000068</name>
</gene>
<name>A0ABW8M8S9_9BURK</name>
<evidence type="ECO:0000256" key="7">
    <source>
        <dbReference type="ARBA" id="ARBA00023065"/>
    </source>
</evidence>
<evidence type="ECO:0000259" key="11">
    <source>
        <dbReference type="Pfam" id="PF13609"/>
    </source>
</evidence>
<keyword evidence="13" id="KW-1185">Reference proteome</keyword>
<accession>A0ABW8M8S9</accession>
<reference evidence="12 13" key="1">
    <citation type="submission" date="2024-11" db="EMBL/GenBank/DDBJ databases">
        <title>Using genomics to understand microbial adaptation to soil warming.</title>
        <authorList>
            <person name="Deangelis K.M. PhD."/>
        </authorList>
    </citation>
    <scope>NUCLEOTIDE SEQUENCE [LARGE SCALE GENOMIC DNA]</scope>
    <source>
        <strain evidence="12 13">GAS97</strain>
    </source>
</reference>
<evidence type="ECO:0000313" key="13">
    <source>
        <dbReference type="Proteomes" id="UP001620514"/>
    </source>
</evidence>
<dbReference type="PANTHER" id="PTHR34501:SF9">
    <property type="entry name" value="MAJOR OUTER MEMBRANE PROTEIN P.IA"/>
    <property type="match status" value="1"/>
</dbReference>
<keyword evidence="5" id="KW-0812">Transmembrane</keyword>
<keyword evidence="6" id="KW-0732">Signal</keyword>
<comment type="caution">
    <text evidence="12">The sequence shown here is derived from an EMBL/GenBank/DDBJ whole genome shotgun (WGS) entry which is preliminary data.</text>
</comment>
<evidence type="ECO:0000256" key="10">
    <source>
        <dbReference type="ARBA" id="ARBA00023237"/>
    </source>
</evidence>
<evidence type="ECO:0000256" key="3">
    <source>
        <dbReference type="ARBA" id="ARBA00022448"/>
    </source>
</evidence>
<dbReference type="InterPro" id="IPR023614">
    <property type="entry name" value="Porin_dom_sf"/>
</dbReference>
<feature type="domain" description="Porin" evidence="11">
    <location>
        <begin position="26"/>
        <end position="257"/>
    </location>
</feature>
<keyword evidence="7" id="KW-0406">Ion transport</keyword>
<comment type="subcellular location">
    <subcellularLocation>
        <location evidence="1">Cell outer membrane</location>
        <topology evidence="1">Multi-pass membrane protein</topology>
    </subcellularLocation>
</comment>
<evidence type="ECO:0000256" key="6">
    <source>
        <dbReference type="ARBA" id="ARBA00022729"/>
    </source>
</evidence>
<dbReference type="InterPro" id="IPR033900">
    <property type="entry name" value="Gram_neg_porin_domain"/>
</dbReference>
<dbReference type="EMBL" id="JBIYDN010000001">
    <property type="protein sequence ID" value="MFK4440068.1"/>
    <property type="molecule type" value="Genomic_DNA"/>
</dbReference>
<dbReference type="PANTHER" id="PTHR34501">
    <property type="entry name" value="PROTEIN YDDL-RELATED"/>
    <property type="match status" value="1"/>
</dbReference>
<evidence type="ECO:0000256" key="8">
    <source>
        <dbReference type="ARBA" id="ARBA00023114"/>
    </source>
</evidence>
<keyword evidence="4" id="KW-1134">Transmembrane beta strand</keyword>
<dbReference type="PROSITE" id="PS51257">
    <property type="entry name" value="PROKAR_LIPOPROTEIN"/>
    <property type="match status" value="1"/>
</dbReference>
<protein>
    <submittedName>
        <fullName evidence="12">Porin</fullName>
    </submittedName>
</protein>
<dbReference type="RefSeq" id="WP_404603883.1">
    <property type="nucleotide sequence ID" value="NZ_JBIYDN010000001.1"/>
</dbReference>